<protein>
    <submittedName>
        <fullName evidence="4">ATP-binding protein</fullName>
    </submittedName>
</protein>
<dbReference type="PANTHER" id="PTHR16305:SF28">
    <property type="entry name" value="GUANYLATE CYCLASE DOMAIN-CONTAINING PROTEIN"/>
    <property type="match status" value="1"/>
</dbReference>
<dbReference type="EMBL" id="JBBMQS010000011">
    <property type="protein sequence ID" value="MEM5499104.1"/>
    <property type="molecule type" value="Genomic_DNA"/>
</dbReference>
<evidence type="ECO:0000313" key="5">
    <source>
        <dbReference type="Proteomes" id="UP001461163"/>
    </source>
</evidence>
<keyword evidence="1" id="KW-0547">Nucleotide-binding</keyword>
<evidence type="ECO:0000256" key="1">
    <source>
        <dbReference type="ARBA" id="ARBA00022741"/>
    </source>
</evidence>
<evidence type="ECO:0000256" key="2">
    <source>
        <dbReference type="ARBA" id="ARBA00022840"/>
    </source>
</evidence>
<dbReference type="InterPro" id="IPR027417">
    <property type="entry name" value="P-loop_NTPase"/>
</dbReference>
<keyword evidence="2 4" id="KW-0067">ATP-binding</keyword>
<dbReference type="Gene3D" id="3.40.50.300">
    <property type="entry name" value="P-loop containing nucleotide triphosphate hydrolases"/>
    <property type="match status" value="1"/>
</dbReference>
<dbReference type="SUPFAM" id="SSF52540">
    <property type="entry name" value="P-loop containing nucleoside triphosphate hydrolases"/>
    <property type="match status" value="1"/>
</dbReference>
<dbReference type="PANTHER" id="PTHR16305">
    <property type="entry name" value="TESTICULAR SOLUBLE ADENYLYL CYCLASE"/>
    <property type="match status" value="1"/>
</dbReference>
<comment type="caution">
    <text evidence="4">The sequence shown here is derived from an EMBL/GenBank/DDBJ whole genome shotgun (WGS) entry which is preliminary data.</text>
</comment>
<dbReference type="Proteomes" id="UP001461163">
    <property type="component" value="Unassembled WGS sequence"/>
</dbReference>
<gene>
    <name evidence="4" type="ORF">WNY77_16960</name>
</gene>
<feature type="domain" description="Orc1-like AAA ATPase" evidence="3">
    <location>
        <begin position="2"/>
        <end position="137"/>
    </location>
</feature>
<keyword evidence="5" id="KW-1185">Reference proteome</keyword>
<reference evidence="4 5" key="1">
    <citation type="submission" date="2024-03" db="EMBL/GenBank/DDBJ databases">
        <title>Community enrichment and isolation of bacterial strains for fucoidan degradation.</title>
        <authorList>
            <person name="Sichert A."/>
        </authorList>
    </citation>
    <scope>NUCLEOTIDE SEQUENCE [LARGE SCALE GENOMIC DNA]</scope>
    <source>
        <strain evidence="4 5">AS12</strain>
    </source>
</reference>
<sequence>MLVERESAISQFDLCVEKLASGTGHVALISGEAGIGKTTFLEQMRRSYQARARFYWSGCGPLLTPRPFRPVHDIVAELSTVLLELLENGASTTSIYSSFYQALESSNEPIVLVFEDVHWTDHATLDLFKFLVRRIAFVECLLIISYRDDEVGETHPFRTVLDVLPSAHTSRIPNEPWLSNINN</sequence>
<evidence type="ECO:0000313" key="4">
    <source>
        <dbReference type="EMBL" id="MEM5499104.1"/>
    </source>
</evidence>
<dbReference type="Pfam" id="PF13191">
    <property type="entry name" value="AAA_16"/>
    <property type="match status" value="1"/>
</dbReference>
<proteinExistence type="predicted"/>
<organism evidence="4 5">
    <name type="scientific">Paraglaciecola mesophila</name>
    <dbReference type="NCBI Taxonomy" id="197222"/>
    <lineage>
        <taxon>Bacteria</taxon>
        <taxon>Pseudomonadati</taxon>
        <taxon>Pseudomonadota</taxon>
        <taxon>Gammaproteobacteria</taxon>
        <taxon>Alteromonadales</taxon>
        <taxon>Alteromonadaceae</taxon>
        <taxon>Paraglaciecola</taxon>
    </lineage>
</organism>
<evidence type="ECO:0000259" key="3">
    <source>
        <dbReference type="Pfam" id="PF13191"/>
    </source>
</evidence>
<dbReference type="GO" id="GO:0005524">
    <property type="term" value="F:ATP binding"/>
    <property type="evidence" value="ECO:0007669"/>
    <property type="project" value="UniProtKB-KW"/>
</dbReference>
<dbReference type="RefSeq" id="WP_342882385.1">
    <property type="nucleotide sequence ID" value="NZ_JBBMQS010000011.1"/>
</dbReference>
<dbReference type="InterPro" id="IPR041664">
    <property type="entry name" value="AAA_16"/>
</dbReference>
<name>A0ABU9SZ02_9ALTE</name>
<accession>A0ABU9SZ02</accession>